<dbReference type="EMBL" id="JAEHOE010000027">
    <property type="protein sequence ID" value="KAG2494986.1"/>
    <property type="molecule type" value="Genomic_DNA"/>
</dbReference>
<keyword evidence="2" id="KW-0732">Signal</keyword>
<evidence type="ECO:0000313" key="4">
    <source>
        <dbReference type="Proteomes" id="UP000612055"/>
    </source>
</evidence>
<gene>
    <name evidence="3" type="ORF">HYH03_006919</name>
</gene>
<dbReference type="Gene3D" id="2.90.10.10">
    <property type="entry name" value="Bulb-type lectin domain"/>
    <property type="match status" value="1"/>
</dbReference>
<protein>
    <recommendedName>
        <fullName evidence="5">Bulb-type lectin domain-containing protein</fullName>
    </recommendedName>
</protein>
<feature type="chain" id="PRO_5032883485" description="Bulb-type lectin domain-containing protein" evidence="2">
    <location>
        <begin position="30"/>
        <end position="633"/>
    </location>
</feature>
<name>A0A835Y2Y8_9CHLO</name>
<organism evidence="3 4">
    <name type="scientific">Edaphochlamys debaryana</name>
    <dbReference type="NCBI Taxonomy" id="47281"/>
    <lineage>
        <taxon>Eukaryota</taxon>
        <taxon>Viridiplantae</taxon>
        <taxon>Chlorophyta</taxon>
        <taxon>core chlorophytes</taxon>
        <taxon>Chlorophyceae</taxon>
        <taxon>CS clade</taxon>
        <taxon>Chlamydomonadales</taxon>
        <taxon>Chlamydomonadales incertae sedis</taxon>
        <taxon>Edaphochlamys</taxon>
    </lineage>
</organism>
<feature type="signal peptide" evidence="2">
    <location>
        <begin position="1"/>
        <end position="29"/>
    </location>
</feature>
<proteinExistence type="predicted"/>
<sequence>MMTLGISGRLRRRALRVAALVWIASVSSAFSALAAGSSGSAGTARKLLQASSPCPDEPGYETRPNQNWVTTPGAPTDWFGPLSADGNALAEQFCRVNSSCVAWNDWGYWTSNVTGWGPAEGVCSYLKLASPPADPGPPQPPPGPPAPPRDRLWSPSGKFYLQIDAVDGGLTVFEDASRRVHWSSNARKAAAPGERFALALTNTGLWEVLGSQPYPDLTSQLTTSLLLGQLFTEALNETNAPFSLFLRDTGLLVLKNKGGATVWTSAVTQRATEPCVARYEVNGEGGVARRACSCSAGYTAVARFWEAADAVCYPFPTPFVLVSDFTAARWEAPLPMTVGVKAYGTPQEYLNVTTNYQDPSLNSSDFRTDFVIENLPSTIGGVPAESNADYAAWEDYGAADSTQGKFLPRDGFDDVVFLRRIRLRGTTLCVEALPLMPRRHLVGLRNCSDTVDGVIPPYNQMWLFVAVTSQRFAILLHPLNQADVHPQQRLCLTVRGEYDPSNPRPHVPDSDVRVQPCAWDISSGPPSARMSDNATFTQLFRVRGILDAARTNMLSNVGSRRRRALLGRSAVHRTDDEAAPAHGHQTASRTEAISWGDGDDRLPWEREDVDLKALPAWRRRVIEAERRRQHAPA</sequence>
<keyword evidence="4" id="KW-1185">Reference proteome</keyword>
<dbReference type="AlphaFoldDB" id="A0A835Y2Y8"/>
<dbReference type="InterPro" id="IPR036426">
    <property type="entry name" value="Bulb-type_lectin_dom_sf"/>
</dbReference>
<feature type="region of interest" description="Disordered" evidence="1">
    <location>
        <begin position="571"/>
        <end position="600"/>
    </location>
</feature>
<evidence type="ECO:0000256" key="2">
    <source>
        <dbReference type="SAM" id="SignalP"/>
    </source>
</evidence>
<feature type="compositionally biased region" description="Pro residues" evidence="1">
    <location>
        <begin position="132"/>
        <end position="147"/>
    </location>
</feature>
<feature type="region of interest" description="Disordered" evidence="1">
    <location>
        <begin position="130"/>
        <end position="151"/>
    </location>
</feature>
<reference evidence="3" key="1">
    <citation type="journal article" date="2020" name="bioRxiv">
        <title>Comparative genomics of Chlamydomonas.</title>
        <authorList>
            <person name="Craig R.J."/>
            <person name="Hasan A.R."/>
            <person name="Ness R.W."/>
            <person name="Keightley P.D."/>
        </authorList>
    </citation>
    <scope>NUCLEOTIDE SEQUENCE</scope>
    <source>
        <strain evidence="3">CCAP 11/70</strain>
    </source>
</reference>
<evidence type="ECO:0000256" key="1">
    <source>
        <dbReference type="SAM" id="MobiDB-lite"/>
    </source>
</evidence>
<evidence type="ECO:0008006" key="5">
    <source>
        <dbReference type="Google" id="ProtNLM"/>
    </source>
</evidence>
<dbReference type="Proteomes" id="UP000612055">
    <property type="component" value="Unassembled WGS sequence"/>
</dbReference>
<dbReference type="PROSITE" id="PS50231">
    <property type="entry name" value="RICIN_B_LECTIN"/>
    <property type="match status" value="1"/>
</dbReference>
<comment type="caution">
    <text evidence="3">The sequence shown here is derived from an EMBL/GenBank/DDBJ whole genome shotgun (WGS) entry which is preliminary data.</text>
</comment>
<accession>A0A835Y2Y8</accession>
<evidence type="ECO:0000313" key="3">
    <source>
        <dbReference type="EMBL" id="KAG2494986.1"/>
    </source>
</evidence>